<name>A0A089LJ38_PAEBO</name>
<keyword evidence="4" id="KW-0812">Transmembrane</keyword>
<keyword evidence="2" id="KW-0238">DNA-binding</keyword>
<dbReference type="OrthoDB" id="2485945at2"/>
<feature type="domain" description="HTH araC/xylS-type" evidence="5">
    <location>
        <begin position="627"/>
        <end position="726"/>
    </location>
</feature>
<dbReference type="Pfam" id="PF12833">
    <property type="entry name" value="HTH_18"/>
    <property type="match status" value="1"/>
</dbReference>
<dbReference type="SMART" id="SM00342">
    <property type="entry name" value="HTH_ARAC"/>
    <property type="match status" value="1"/>
</dbReference>
<keyword evidence="1" id="KW-0805">Transcription regulation</keyword>
<dbReference type="PROSITE" id="PS00041">
    <property type="entry name" value="HTH_ARAC_FAMILY_1"/>
    <property type="match status" value="1"/>
</dbReference>
<dbReference type="PRINTS" id="PR00032">
    <property type="entry name" value="HTHARAC"/>
</dbReference>
<dbReference type="PANTHER" id="PTHR43280">
    <property type="entry name" value="ARAC-FAMILY TRANSCRIPTIONAL REGULATOR"/>
    <property type="match status" value="1"/>
</dbReference>
<proteinExistence type="predicted"/>
<evidence type="ECO:0000259" key="5">
    <source>
        <dbReference type="PROSITE" id="PS01124"/>
    </source>
</evidence>
<dbReference type="InterPro" id="IPR020449">
    <property type="entry name" value="Tscrpt_reg_AraC-type_HTH"/>
</dbReference>
<dbReference type="RefSeq" id="WP_042216547.1">
    <property type="nucleotide sequence ID" value="NZ_CP009285.1"/>
</dbReference>
<organism evidence="6 7">
    <name type="scientific">Paenibacillus borealis</name>
    <dbReference type="NCBI Taxonomy" id="160799"/>
    <lineage>
        <taxon>Bacteria</taxon>
        <taxon>Bacillati</taxon>
        <taxon>Bacillota</taxon>
        <taxon>Bacilli</taxon>
        <taxon>Bacillales</taxon>
        <taxon>Paenibacillaceae</taxon>
        <taxon>Paenibacillus</taxon>
    </lineage>
</organism>
<sequence length="738" mass="83588">MNKYGYKKTIFNHLVLSYTILSVVLISTMGGYWYTQANRMMDQEIAKDSVTRLNAVQTFIEQTLLKKYEDNLQNKALSINFIQSNANLSQLLYGGWKGNLSRVASFNNDLEFFKVENTGVTNVAVYFPGNDYVVDADKFYMKTANSLESGFYWKLAHMPLKKWTVRTNANGEQVISYVIKLPYQLPSVKAAGYFIIDVGVNYLQTVVAPMLSSPEDKLLVLDGTDHVLFSAGGENNRIDELLQEALGSGSFQERRIKEGGVPGVLSQLPAVHSAHQWTYAMYRPTNTVELFTEHLKTGLYTASAIIILFGLLISFLFSKQLYIPIKQLMAKIGSFQPAHAHLSRRNEYMIIGDTFSLMNDKIVDLESQARKNELINLLLGVSQNEEPQERVLPDTAYCAAYLQLSAGEPEGLKARYELYSTLPGEFISLNAREAVILYYLEQEQGFDPSILINDLQGLQRISGEGFTFQAAIGRKVHSIEEIPDSYQTAQQASRYHYIYGKHTVISFHKTQPLNAEPIFFNFDHYSNALKAGDLKGVNDFLDTFVSALHKEEVQIDAAELAVLQLIAQLYQCVIELKLQHLLPYSNLFDELKKDTLYETMTSIRKLCTEISELMNAEGNHAHAEVIRTLKAFISSHLHEDLSLQILSREVSLAPAYISTLFSEVTKTPFTEYVTKLRLEKAAELLIADPRLSIAVIAEQVGYRNPQYFHSKFKARYGVTPVQYRKSHKDQADWITLEN</sequence>
<dbReference type="Proteomes" id="UP000029518">
    <property type="component" value="Chromosome"/>
</dbReference>
<dbReference type="GO" id="GO:0003700">
    <property type="term" value="F:DNA-binding transcription factor activity"/>
    <property type="evidence" value="ECO:0007669"/>
    <property type="project" value="InterPro"/>
</dbReference>
<evidence type="ECO:0000256" key="4">
    <source>
        <dbReference type="SAM" id="Phobius"/>
    </source>
</evidence>
<dbReference type="PANTHER" id="PTHR43280:SF28">
    <property type="entry name" value="HTH-TYPE TRANSCRIPTIONAL ACTIVATOR RHAS"/>
    <property type="match status" value="1"/>
</dbReference>
<dbReference type="InterPro" id="IPR018062">
    <property type="entry name" value="HTH_AraC-typ_CS"/>
</dbReference>
<dbReference type="HOGENOM" id="CLU_019175_1_1_9"/>
<dbReference type="EMBL" id="CP009285">
    <property type="protein sequence ID" value="AIQ60125.1"/>
    <property type="molecule type" value="Genomic_DNA"/>
</dbReference>
<keyword evidence="7" id="KW-1185">Reference proteome</keyword>
<dbReference type="Gene3D" id="1.10.10.60">
    <property type="entry name" value="Homeodomain-like"/>
    <property type="match status" value="2"/>
</dbReference>
<evidence type="ECO:0000313" key="6">
    <source>
        <dbReference type="EMBL" id="AIQ60125.1"/>
    </source>
</evidence>
<gene>
    <name evidence="6" type="ORF">PBOR_26625</name>
</gene>
<accession>A0A089LJ38</accession>
<evidence type="ECO:0000256" key="3">
    <source>
        <dbReference type="ARBA" id="ARBA00023163"/>
    </source>
</evidence>
<reference evidence="6" key="1">
    <citation type="submission" date="2014-08" db="EMBL/GenBank/DDBJ databases">
        <title>Comparative genomics of the Paenibacillus odorifer group.</title>
        <authorList>
            <person name="den Bakker H.C."/>
            <person name="Tsai Y.-C.Y.-C."/>
            <person name="Martin N."/>
            <person name="Korlach J."/>
            <person name="Wiedmann M."/>
        </authorList>
    </citation>
    <scope>NUCLEOTIDE SEQUENCE [LARGE SCALE GENOMIC DNA]</scope>
    <source>
        <strain evidence="6">DSM 13188</strain>
    </source>
</reference>
<keyword evidence="4" id="KW-1133">Transmembrane helix</keyword>
<dbReference type="KEGG" id="pbd:PBOR_26625"/>
<dbReference type="SUPFAM" id="SSF46689">
    <property type="entry name" value="Homeodomain-like"/>
    <property type="match status" value="1"/>
</dbReference>
<protein>
    <recommendedName>
        <fullName evidence="5">HTH araC/xylS-type domain-containing protein</fullName>
    </recommendedName>
</protein>
<keyword evidence="3" id="KW-0804">Transcription</keyword>
<dbReference type="GO" id="GO:0043565">
    <property type="term" value="F:sequence-specific DNA binding"/>
    <property type="evidence" value="ECO:0007669"/>
    <property type="project" value="InterPro"/>
</dbReference>
<evidence type="ECO:0000256" key="1">
    <source>
        <dbReference type="ARBA" id="ARBA00023015"/>
    </source>
</evidence>
<dbReference type="InterPro" id="IPR009057">
    <property type="entry name" value="Homeodomain-like_sf"/>
</dbReference>
<feature type="transmembrane region" description="Helical" evidence="4">
    <location>
        <begin position="12"/>
        <end position="34"/>
    </location>
</feature>
<dbReference type="InterPro" id="IPR018060">
    <property type="entry name" value="HTH_AraC"/>
</dbReference>
<dbReference type="AlphaFoldDB" id="A0A089LJ38"/>
<keyword evidence="4" id="KW-0472">Membrane</keyword>
<dbReference type="PROSITE" id="PS01124">
    <property type="entry name" value="HTH_ARAC_FAMILY_2"/>
    <property type="match status" value="1"/>
</dbReference>
<evidence type="ECO:0000313" key="7">
    <source>
        <dbReference type="Proteomes" id="UP000029518"/>
    </source>
</evidence>
<evidence type="ECO:0000256" key="2">
    <source>
        <dbReference type="ARBA" id="ARBA00023125"/>
    </source>
</evidence>